<dbReference type="PANTHER" id="PTHR43674">
    <property type="entry name" value="NITRILASE C965.09-RELATED"/>
    <property type="match status" value="1"/>
</dbReference>
<dbReference type="GO" id="GO:0016787">
    <property type="term" value="F:hydrolase activity"/>
    <property type="evidence" value="ECO:0007669"/>
    <property type="project" value="UniProtKB-KW"/>
</dbReference>
<gene>
    <name evidence="3" type="primary">ramA_2</name>
    <name evidence="3" type="ORF">SPSIL_057860</name>
</gene>
<evidence type="ECO:0000259" key="2">
    <source>
        <dbReference type="PROSITE" id="PS50263"/>
    </source>
</evidence>
<dbReference type="CDD" id="cd07197">
    <property type="entry name" value="nitrilase"/>
    <property type="match status" value="1"/>
</dbReference>
<dbReference type="InterPro" id="IPR003010">
    <property type="entry name" value="C-N_Hydrolase"/>
</dbReference>
<dbReference type="PANTHER" id="PTHR43674:SF16">
    <property type="entry name" value="CARBON-NITROGEN FAMILY, PUTATIVE (AFU_ORTHOLOGUE AFUA_5G02350)-RELATED"/>
    <property type="match status" value="1"/>
</dbReference>
<accession>A0ABZ3IVU0</accession>
<dbReference type="EC" id="3.5.1.100" evidence="3"/>
<name>A0ABZ3IVU0_9FIRM</name>
<protein>
    <submittedName>
        <fullName evidence="3">(R)-stereoselective amidase</fullName>
        <ecNumber evidence="3">3.5.1.100</ecNumber>
    </submittedName>
</protein>
<dbReference type="SUPFAM" id="SSF56317">
    <property type="entry name" value="Carbon-nitrogen hydrolase"/>
    <property type="match status" value="1"/>
</dbReference>
<evidence type="ECO:0000256" key="1">
    <source>
        <dbReference type="ARBA" id="ARBA00022801"/>
    </source>
</evidence>
<reference evidence="3" key="1">
    <citation type="submission" date="2024-05" db="EMBL/GenBank/DDBJ databases">
        <title>Isolation and characterization of Sporomusa carbonis sp. nov., a carboxydotrophic hydrogenogen in the genus of Sporomusa isolated from a charcoal burning pile.</title>
        <authorList>
            <person name="Boeer T."/>
            <person name="Rosenbaum F."/>
            <person name="Eysell L."/>
            <person name="Mueller V."/>
            <person name="Daniel R."/>
            <person name="Poehlein A."/>
        </authorList>
    </citation>
    <scope>NUCLEOTIDE SEQUENCE [LARGE SCALE GENOMIC DNA]</scope>
    <source>
        <strain evidence="3">DSM 10669</strain>
    </source>
</reference>
<dbReference type="PROSITE" id="PS50263">
    <property type="entry name" value="CN_HYDROLASE"/>
    <property type="match status" value="1"/>
</dbReference>
<dbReference type="Proteomes" id="UP000216752">
    <property type="component" value="Chromosome"/>
</dbReference>
<proteinExistence type="predicted"/>
<keyword evidence="1 3" id="KW-0378">Hydrolase</keyword>
<dbReference type="InterPro" id="IPR050345">
    <property type="entry name" value="Aliph_Amidase/BUP"/>
</dbReference>
<dbReference type="Gene3D" id="3.60.110.10">
    <property type="entry name" value="Carbon-nitrogen hydrolase"/>
    <property type="match status" value="1"/>
</dbReference>
<feature type="domain" description="CN hydrolase" evidence="2">
    <location>
        <begin position="5"/>
        <end position="262"/>
    </location>
</feature>
<evidence type="ECO:0000313" key="4">
    <source>
        <dbReference type="Proteomes" id="UP000216752"/>
    </source>
</evidence>
<dbReference type="InterPro" id="IPR036526">
    <property type="entry name" value="C-N_Hydrolase_sf"/>
</dbReference>
<sequence>MKDIINIAVVNFTTIWGNKAANLKRIKEYIDAAGKRGADLVVLPETALSGYDDDAGKPRVEKMHVLLAETIPGPATDEITEITKKYNMYAIFGMPEKDKSDPSIIYNSAAIVGPEGVVDSYRKIHLPFSEADWAVRGDKPVLFDTPWGPIGVGICYDSYCFPELMRYYRAKGARLFVNVTACPNAPCTSGAAELTIPAYAYINYMFIASSNLCGYDKSSFFIGGSSVIGPDSNRGGTHVYIGKMFNSAGSDKPELFLGTVDLSMADYNTDIPIYRYNPKVNGPDWRPEIYKELCQDILDTPDSQKGK</sequence>
<evidence type="ECO:0000313" key="3">
    <source>
        <dbReference type="EMBL" id="XFO69552.1"/>
    </source>
</evidence>
<dbReference type="Pfam" id="PF00795">
    <property type="entry name" value="CN_hydrolase"/>
    <property type="match status" value="1"/>
</dbReference>
<dbReference type="EMBL" id="CP155573">
    <property type="protein sequence ID" value="XFO69552.1"/>
    <property type="molecule type" value="Genomic_DNA"/>
</dbReference>
<organism evidence="3 4">
    <name type="scientific">Sporomusa silvacetica DSM 10669</name>
    <dbReference type="NCBI Taxonomy" id="1123289"/>
    <lineage>
        <taxon>Bacteria</taxon>
        <taxon>Bacillati</taxon>
        <taxon>Bacillota</taxon>
        <taxon>Negativicutes</taxon>
        <taxon>Selenomonadales</taxon>
        <taxon>Sporomusaceae</taxon>
        <taxon>Sporomusa</taxon>
    </lineage>
</organism>
<keyword evidence="4" id="KW-1185">Reference proteome</keyword>
<dbReference type="RefSeq" id="WP_094607204.1">
    <property type="nucleotide sequence ID" value="NZ_CP155573.1"/>
</dbReference>